<evidence type="ECO:0000313" key="4">
    <source>
        <dbReference type="Proteomes" id="UP000799441"/>
    </source>
</evidence>
<keyword evidence="1" id="KW-0464">Manganese</keyword>
<gene>
    <name evidence="3" type="ORF">K431DRAFT_231428</name>
</gene>
<comment type="cofactor">
    <cofactor evidence="1">
        <name>Mg(2+)</name>
        <dbReference type="ChEBI" id="CHEBI:18420"/>
    </cofactor>
</comment>
<evidence type="ECO:0000313" key="3">
    <source>
        <dbReference type="EMBL" id="KAF2718164.1"/>
    </source>
</evidence>
<evidence type="ECO:0000259" key="2">
    <source>
        <dbReference type="PROSITE" id="PS51746"/>
    </source>
</evidence>
<keyword evidence="1" id="KW-0904">Protein phosphatase</keyword>
<keyword evidence="1" id="KW-0378">Hydrolase</keyword>
<dbReference type="AlphaFoldDB" id="A0A9P4Q1R5"/>
<comment type="catalytic activity">
    <reaction evidence="1">
        <text>O-phospho-L-threonyl-[protein] + H2O = L-threonyl-[protein] + phosphate</text>
        <dbReference type="Rhea" id="RHEA:47004"/>
        <dbReference type="Rhea" id="RHEA-COMP:11060"/>
        <dbReference type="Rhea" id="RHEA-COMP:11605"/>
        <dbReference type="ChEBI" id="CHEBI:15377"/>
        <dbReference type="ChEBI" id="CHEBI:30013"/>
        <dbReference type="ChEBI" id="CHEBI:43474"/>
        <dbReference type="ChEBI" id="CHEBI:61977"/>
        <dbReference type="EC" id="3.1.3.16"/>
    </reaction>
</comment>
<dbReference type="PROSITE" id="PS51746">
    <property type="entry name" value="PPM_2"/>
    <property type="match status" value="1"/>
</dbReference>
<feature type="domain" description="PPM-type phosphatase" evidence="2">
    <location>
        <begin position="44"/>
        <end position="356"/>
    </location>
</feature>
<dbReference type="OrthoDB" id="60843at2759"/>
<sequence length="368" mass="39183">MPGLLQRHQSTAASSNASKFTYRLAAASAGKRTPPRPHKLGQDYWHYTSTQSNPTPPYLRSTKKDAGEDAFFATTIGSSEHHVALGLADGVGGWQDQGVDPSHFSHGLCGLMAGTAREHDLSTGELKPRSLLQTAYDAIMANPRILAGGSTASLCVIDGQGQMEAVNLGDSGYIVLSPGKVTARSELQTHAFNTPYQMSKLPPRLRAQEAIFGGAKHFSETPADADITRHALKHGDIVLFATDGAWDNLSAQDTLDIVAKVMVEQGAWFKSHNFADAETMLNASVIRSIAREVGKGNGDSGFLPGLLASSVMKAAKLAGLDRKRDGPFAKEVKKHYPQEGWAGGKPDDIAVVVAVAVEEDPGESKAKL</sequence>
<protein>
    <recommendedName>
        <fullName evidence="1">Protein phosphatase</fullName>
        <ecNumber evidence="1">3.1.3.16</ecNumber>
    </recommendedName>
</protein>
<keyword evidence="1" id="KW-0460">Magnesium</keyword>
<proteinExistence type="inferred from homology"/>
<dbReference type="Gene3D" id="3.60.40.10">
    <property type="entry name" value="PPM-type phosphatase domain"/>
    <property type="match status" value="1"/>
</dbReference>
<keyword evidence="4" id="KW-1185">Reference proteome</keyword>
<dbReference type="EMBL" id="MU003829">
    <property type="protein sequence ID" value="KAF2718164.1"/>
    <property type="molecule type" value="Genomic_DNA"/>
</dbReference>
<dbReference type="EC" id="3.1.3.16" evidence="1"/>
<comment type="catalytic activity">
    <reaction evidence="1">
        <text>O-phospho-L-seryl-[protein] + H2O = L-seryl-[protein] + phosphate</text>
        <dbReference type="Rhea" id="RHEA:20629"/>
        <dbReference type="Rhea" id="RHEA-COMP:9863"/>
        <dbReference type="Rhea" id="RHEA-COMP:11604"/>
        <dbReference type="ChEBI" id="CHEBI:15377"/>
        <dbReference type="ChEBI" id="CHEBI:29999"/>
        <dbReference type="ChEBI" id="CHEBI:43474"/>
        <dbReference type="ChEBI" id="CHEBI:83421"/>
        <dbReference type="EC" id="3.1.3.16"/>
    </reaction>
</comment>
<dbReference type="InterPro" id="IPR036457">
    <property type="entry name" value="PPM-type-like_dom_sf"/>
</dbReference>
<dbReference type="GO" id="GO:0004722">
    <property type="term" value="F:protein serine/threonine phosphatase activity"/>
    <property type="evidence" value="ECO:0007669"/>
    <property type="project" value="UniProtKB-EC"/>
</dbReference>
<accession>A0A9P4Q1R5</accession>
<dbReference type="GO" id="GO:0046872">
    <property type="term" value="F:metal ion binding"/>
    <property type="evidence" value="ECO:0007669"/>
    <property type="project" value="UniProtKB-UniRule"/>
</dbReference>
<comment type="similarity">
    <text evidence="1">Belongs to the PP2C family.</text>
</comment>
<dbReference type="Proteomes" id="UP000799441">
    <property type="component" value="Unassembled WGS sequence"/>
</dbReference>
<dbReference type="InterPro" id="IPR001932">
    <property type="entry name" value="PPM-type_phosphatase-like_dom"/>
</dbReference>
<comment type="caution">
    <text evidence="3">The sequence shown here is derived from an EMBL/GenBank/DDBJ whole genome shotgun (WGS) entry which is preliminary data.</text>
</comment>
<reference evidence="3" key="1">
    <citation type="journal article" date="2020" name="Stud. Mycol.">
        <title>101 Dothideomycetes genomes: a test case for predicting lifestyles and emergence of pathogens.</title>
        <authorList>
            <person name="Haridas S."/>
            <person name="Albert R."/>
            <person name="Binder M."/>
            <person name="Bloem J."/>
            <person name="Labutti K."/>
            <person name="Salamov A."/>
            <person name="Andreopoulos B."/>
            <person name="Baker S."/>
            <person name="Barry K."/>
            <person name="Bills G."/>
            <person name="Bluhm B."/>
            <person name="Cannon C."/>
            <person name="Castanera R."/>
            <person name="Culley D."/>
            <person name="Daum C."/>
            <person name="Ezra D."/>
            <person name="Gonzalez J."/>
            <person name="Henrissat B."/>
            <person name="Kuo A."/>
            <person name="Liang C."/>
            <person name="Lipzen A."/>
            <person name="Lutzoni F."/>
            <person name="Magnuson J."/>
            <person name="Mondo S."/>
            <person name="Nolan M."/>
            <person name="Ohm R."/>
            <person name="Pangilinan J."/>
            <person name="Park H.-J."/>
            <person name="Ramirez L."/>
            <person name="Alfaro M."/>
            <person name="Sun H."/>
            <person name="Tritt A."/>
            <person name="Yoshinaga Y."/>
            <person name="Zwiers L.-H."/>
            <person name="Turgeon B."/>
            <person name="Goodwin S."/>
            <person name="Spatafora J."/>
            <person name="Crous P."/>
            <person name="Grigoriev I."/>
        </authorList>
    </citation>
    <scope>NUCLEOTIDE SEQUENCE</scope>
    <source>
        <strain evidence="3">CBS 116435</strain>
    </source>
</reference>
<dbReference type="PANTHER" id="PTHR12320">
    <property type="entry name" value="PROTEIN PHOSPHATASE 2C"/>
    <property type="match status" value="1"/>
</dbReference>
<evidence type="ECO:0000256" key="1">
    <source>
        <dbReference type="RuleBase" id="RU366020"/>
    </source>
</evidence>
<dbReference type="InterPro" id="IPR039123">
    <property type="entry name" value="PPTC7"/>
</dbReference>
<organism evidence="3 4">
    <name type="scientific">Polychaeton citri CBS 116435</name>
    <dbReference type="NCBI Taxonomy" id="1314669"/>
    <lineage>
        <taxon>Eukaryota</taxon>
        <taxon>Fungi</taxon>
        <taxon>Dikarya</taxon>
        <taxon>Ascomycota</taxon>
        <taxon>Pezizomycotina</taxon>
        <taxon>Dothideomycetes</taxon>
        <taxon>Dothideomycetidae</taxon>
        <taxon>Capnodiales</taxon>
        <taxon>Capnodiaceae</taxon>
        <taxon>Polychaeton</taxon>
    </lineage>
</organism>
<dbReference type="SUPFAM" id="SSF81606">
    <property type="entry name" value="PP2C-like"/>
    <property type="match status" value="1"/>
</dbReference>
<keyword evidence="1" id="KW-0479">Metal-binding</keyword>
<name>A0A9P4Q1R5_9PEZI</name>
<dbReference type="SMART" id="SM00332">
    <property type="entry name" value="PP2Cc"/>
    <property type="match status" value="1"/>
</dbReference>
<comment type="cofactor">
    <cofactor evidence="1">
        <name>Mn(2+)</name>
        <dbReference type="ChEBI" id="CHEBI:29035"/>
    </cofactor>
</comment>
<dbReference type="PANTHER" id="PTHR12320:SF1">
    <property type="entry name" value="PROTEIN PHOSPHATASE PTC7 HOMOLOG"/>
    <property type="match status" value="1"/>
</dbReference>